<keyword evidence="2" id="KW-0472">Membrane</keyword>
<keyword evidence="2" id="KW-1133">Transmembrane helix</keyword>
<protein>
    <submittedName>
        <fullName evidence="4">Uncharacterized protein</fullName>
    </submittedName>
</protein>
<gene>
    <name evidence="4" type="ORF">BD410DRAFT_828768</name>
</gene>
<evidence type="ECO:0000313" key="4">
    <source>
        <dbReference type="EMBL" id="TDL22071.1"/>
    </source>
</evidence>
<feature type="compositionally biased region" description="Basic and acidic residues" evidence="1">
    <location>
        <begin position="267"/>
        <end position="277"/>
    </location>
</feature>
<name>A0A4Y7Q418_9AGAM</name>
<reference evidence="4 5" key="1">
    <citation type="submission" date="2018-06" db="EMBL/GenBank/DDBJ databases">
        <title>A transcriptomic atlas of mushroom development highlights an independent origin of complex multicellularity.</title>
        <authorList>
            <consortium name="DOE Joint Genome Institute"/>
            <person name="Krizsan K."/>
            <person name="Almasi E."/>
            <person name="Merenyi Z."/>
            <person name="Sahu N."/>
            <person name="Viragh M."/>
            <person name="Koszo T."/>
            <person name="Mondo S."/>
            <person name="Kiss B."/>
            <person name="Balint B."/>
            <person name="Kues U."/>
            <person name="Barry K."/>
            <person name="Hegedus J.C."/>
            <person name="Henrissat B."/>
            <person name="Johnson J."/>
            <person name="Lipzen A."/>
            <person name="Ohm R."/>
            <person name="Nagy I."/>
            <person name="Pangilinan J."/>
            <person name="Yan J."/>
            <person name="Xiong Y."/>
            <person name="Grigoriev I.V."/>
            <person name="Hibbett D.S."/>
            <person name="Nagy L.G."/>
        </authorList>
    </citation>
    <scope>NUCLEOTIDE SEQUENCE [LARGE SCALE GENOMIC DNA]</scope>
    <source>
        <strain evidence="4 5">SZMC22713</strain>
    </source>
</reference>
<organism evidence="4 5">
    <name type="scientific">Rickenella mellea</name>
    <dbReference type="NCBI Taxonomy" id="50990"/>
    <lineage>
        <taxon>Eukaryota</taxon>
        <taxon>Fungi</taxon>
        <taxon>Dikarya</taxon>
        <taxon>Basidiomycota</taxon>
        <taxon>Agaricomycotina</taxon>
        <taxon>Agaricomycetes</taxon>
        <taxon>Hymenochaetales</taxon>
        <taxon>Rickenellaceae</taxon>
        <taxon>Rickenella</taxon>
    </lineage>
</organism>
<dbReference type="VEuPathDB" id="FungiDB:BD410DRAFT_828768"/>
<evidence type="ECO:0000256" key="2">
    <source>
        <dbReference type="SAM" id="Phobius"/>
    </source>
</evidence>
<feature type="transmembrane region" description="Helical" evidence="2">
    <location>
        <begin position="161"/>
        <end position="184"/>
    </location>
</feature>
<evidence type="ECO:0000256" key="3">
    <source>
        <dbReference type="SAM" id="SignalP"/>
    </source>
</evidence>
<feature type="chain" id="PRO_5021265123" evidence="3">
    <location>
        <begin position="23"/>
        <end position="297"/>
    </location>
</feature>
<sequence>MALNVTTLPLPIVFTGLTNVLACVPHNFTFAYNTSDPFILNPAVVNNLTAWMEPVIPGDSTPPEYVLASEMALNENVTAIPWVGGIPADTYALKGLIKTSAPGIIYEPIDVQFVITATANTSCGEGSATPVYPYSTGLPAVGSGTSAGALATNSRKFGGGALAGIVVGALISLLMCATGLFFVLRRGMRKVAQEPSASKRGEAFATEQREVSDIIDDKHAALQSFSKAFEAVYKFPPHAEFRNLFDDRFQKPSRRARRDKKQTWNVKADKENRELERSTSTGLVFMVTDDGPDMVQT</sequence>
<evidence type="ECO:0000313" key="5">
    <source>
        <dbReference type="Proteomes" id="UP000294933"/>
    </source>
</evidence>
<dbReference type="Proteomes" id="UP000294933">
    <property type="component" value="Unassembled WGS sequence"/>
</dbReference>
<dbReference type="EMBL" id="ML170177">
    <property type="protein sequence ID" value="TDL22071.1"/>
    <property type="molecule type" value="Genomic_DNA"/>
</dbReference>
<feature type="signal peptide" evidence="3">
    <location>
        <begin position="1"/>
        <end position="22"/>
    </location>
</feature>
<feature type="region of interest" description="Disordered" evidence="1">
    <location>
        <begin position="252"/>
        <end position="297"/>
    </location>
</feature>
<keyword evidence="5" id="KW-1185">Reference proteome</keyword>
<dbReference type="AlphaFoldDB" id="A0A4Y7Q418"/>
<dbReference type="CDD" id="cd12087">
    <property type="entry name" value="TM_EGFR-like"/>
    <property type="match status" value="1"/>
</dbReference>
<accession>A0A4Y7Q418</accession>
<proteinExistence type="predicted"/>
<keyword evidence="3" id="KW-0732">Signal</keyword>
<evidence type="ECO:0000256" key="1">
    <source>
        <dbReference type="SAM" id="MobiDB-lite"/>
    </source>
</evidence>
<keyword evidence="2" id="KW-0812">Transmembrane</keyword>